<comment type="similarity">
    <text evidence="1">Belongs to the transferase hexapeptide repeat family.</text>
</comment>
<keyword evidence="3" id="KW-0812">Transmembrane</keyword>
<evidence type="ECO:0000256" key="1">
    <source>
        <dbReference type="ARBA" id="ARBA00007274"/>
    </source>
</evidence>
<dbReference type="RefSeq" id="WP_346822570.1">
    <property type="nucleotide sequence ID" value="NZ_JBDKWZ010000010.1"/>
</dbReference>
<dbReference type="Proteomes" id="UP001403385">
    <property type="component" value="Unassembled WGS sequence"/>
</dbReference>
<gene>
    <name evidence="4" type="ORF">AAG747_17845</name>
</gene>
<organism evidence="4 5">
    <name type="scientific">Rapidithrix thailandica</name>
    <dbReference type="NCBI Taxonomy" id="413964"/>
    <lineage>
        <taxon>Bacteria</taxon>
        <taxon>Pseudomonadati</taxon>
        <taxon>Bacteroidota</taxon>
        <taxon>Cytophagia</taxon>
        <taxon>Cytophagales</taxon>
        <taxon>Flammeovirgaceae</taxon>
        <taxon>Rapidithrix</taxon>
    </lineage>
</organism>
<comment type="caution">
    <text evidence="4">The sequence shown here is derived from an EMBL/GenBank/DDBJ whole genome shotgun (WGS) entry which is preliminary data.</text>
</comment>
<dbReference type="Gene3D" id="2.160.10.10">
    <property type="entry name" value="Hexapeptide repeat proteins"/>
    <property type="match status" value="1"/>
</dbReference>
<dbReference type="InterPro" id="IPR051159">
    <property type="entry name" value="Hexapeptide_acetyltransf"/>
</dbReference>
<reference evidence="4 5" key="1">
    <citation type="submission" date="2024-04" db="EMBL/GenBank/DDBJ databases">
        <title>Novel genus in family Flammeovirgaceae.</title>
        <authorList>
            <person name="Nguyen T.H."/>
            <person name="Vuong T.Q."/>
            <person name="Le H."/>
            <person name="Kim S.-G."/>
        </authorList>
    </citation>
    <scope>NUCLEOTIDE SEQUENCE [LARGE SCALE GENOMIC DNA]</scope>
    <source>
        <strain evidence="4 5">JCM 23209</strain>
    </source>
</reference>
<keyword evidence="3" id="KW-1133">Transmembrane helix</keyword>
<dbReference type="GO" id="GO:0005829">
    <property type="term" value="C:cytosol"/>
    <property type="evidence" value="ECO:0007669"/>
    <property type="project" value="TreeGrafter"/>
</dbReference>
<keyword evidence="5" id="KW-1185">Reference proteome</keyword>
<dbReference type="NCBIfam" id="NF007797">
    <property type="entry name" value="PRK10502.1"/>
    <property type="match status" value="1"/>
</dbReference>
<evidence type="ECO:0000256" key="2">
    <source>
        <dbReference type="ARBA" id="ARBA00022679"/>
    </source>
</evidence>
<dbReference type="AlphaFoldDB" id="A0AAW9RY10"/>
<dbReference type="CDD" id="cd05825">
    <property type="entry name" value="LbH_wcaF_like"/>
    <property type="match status" value="1"/>
</dbReference>
<proteinExistence type="inferred from homology"/>
<dbReference type="EMBL" id="JBDKWZ010000010">
    <property type="protein sequence ID" value="MEN7549792.1"/>
    <property type="molecule type" value="Genomic_DNA"/>
</dbReference>
<dbReference type="PANTHER" id="PTHR23416:SF23">
    <property type="entry name" value="ACETYLTRANSFERASE C18B11.09C-RELATED"/>
    <property type="match status" value="1"/>
</dbReference>
<evidence type="ECO:0000313" key="4">
    <source>
        <dbReference type="EMBL" id="MEN7549792.1"/>
    </source>
</evidence>
<dbReference type="InterPro" id="IPR011004">
    <property type="entry name" value="Trimer_LpxA-like_sf"/>
</dbReference>
<feature type="transmembrane region" description="Helical" evidence="3">
    <location>
        <begin position="29"/>
        <end position="49"/>
    </location>
</feature>
<keyword evidence="3" id="KW-0472">Membrane</keyword>
<dbReference type="GO" id="GO:0008374">
    <property type="term" value="F:O-acyltransferase activity"/>
    <property type="evidence" value="ECO:0007669"/>
    <property type="project" value="TreeGrafter"/>
</dbReference>
<name>A0AAW9RY10_9BACT</name>
<evidence type="ECO:0000256" key="3">
    <source>
        <dbReference type="SAM" id="Phobius"/>
    </source>
</evidence>
<evidence type="ECO:0000313" key="5">
    <source>
        <dbReference type="Proteomes" id="UP001403385"/>
    </source>
</evidence>
<dbReference type="SUPFAM" id="SSF51161">
    <property type="entry name" value="Trimeric LpxA-like enzymes"/>
    <property type="match status" value="1"/>
</dbReference>
<dbReference type="PANTHER" id="PTHR23416">
    <property type="entry name" value="SIALIC ACID SYNTHASE-RELATED"/>
    <property type="match status" value="1"/>
</dbReference>
<keyword evidence="2" id="KW-0808">Transferase</keyword>
<sequence length="189" mass="21137">MQTTERIKTDLSKFKNDWYSTGASLPKQVLWYFTNIVFFINPLNPLSFLKVRLLRLFGAKIGEGVVIKPQVNIKYPWKLEIGNHTWIGEHVWIDNLATVRIGSHATLSQGAMLLTGSHNYKKVAFDLIVGDIIIEEGAWVGAKAVVCPGVTCHSHAVLSVSSVATKDLEAYQIYQGNPAVKKRERTIDN</sequence>
<protein>
    <submittedName>
        <fullName evidence="4">Colanic acid biosynthesis acetyltransferase</fullName>
    </submittedName>
</protein>
<accession>A0AAW9RY10</accession>